<dbReference type="AlphaFoldDB" id="A0AAD4XJM9"/>
<gene>
    <name evidence="1" type="ORF">MKW98_001202</name>
</gene>
<sequence>MVREDCGIEAKEAAVHEAYKLLPLPELLASISSWIKSRYIARQQDVEGMMSTSVKASEARDSLSDNKELINTFEVP</sequence>
<reference evidence="1" key="1">
    <citation type="submission" date="2022-04" db="EMBL/GenBank/DDBJ databases">
        <title>A functionally conserved STORR gene fusion in Papaver species that diverged 16.8 million years ago.</title>
        <authorList>
            <person name="Catania T."/>
        </authorList>
    </citation>
    <scope>NUCLEOTIDE SEQUENCE</scope>
    <source>
        <strain evidence="1">S-188037</strain>
    </source>
</reference>
<evidence type="ECO:0000313" key="2">
    <source>
        <dbReference type="Proteomes" id="UP001202328"/>
    </source>
</evidence>
<organism evidence="1 2">
    <name type="scientific">Papaver atlanticum</name>
    <dbReference type="NCBI Taxonomy" id="357466"/>
    <lineage>
        <taxon>Eukaryota</taxon>
        <taxon>Viridiplantae</taxon>
        <taxon>Streptophyta</taxon>
        <taxon>Embryophyta</taxon>
        <taxon>Tracheophyta</taxon>
        <taxon>Spermatophyta</taxon>
        <taxon>Magnoliopsida</taxon>
        <taxon>Ranunculales</taxon>
        <taxon>Papaveraceae</taxon>
        <taxon>Papaveroideae</taxon>
        <taxon>Papaver</taxon>
    </lineage>
</organism>
<proteinExistence type="predicted"/>
<name>A0AAD4XJM9_9MAGN</name>
<comment type="caution">
    <text evidence="1">The sequence shown here is derived from an EMBL/GenBank/DDBJ whole genome shotgun (WGS) entry which is preliminary data.</text>
</comment>
<evidence type="ECO:0000313" key="1">
    <source>
        <dbReference type="EMBL" id="KAI3919946.1"/>
    </source>
</evidence>
<accession>A0AAD4XJM9</accession>
<keyword evidence="2" id="KW-1185">Reference proteome</keyword>
<dbReference type="Proteomes" id="UP001202328">
    <property type="component" value="Unassembled WGS sequence"/>
</dbReference>
<dbReference type="EMBL" id="JAJJMB010008870">
    <property type="protein sequence ID" value="KAI3919946.1"/>
    <property type="molecule type" value="Genomic_DNA"/>
</dbReference>
<protein>
    <submittedName>
        <fullName evidence="1">Uncharacterized protein</fullName>
    </submittedName>
</protein>